<gene>
    <name evidence="2" type="ORF">HNQ44_000448</name>
</gene>
<proteinExistence type="predicted"/>
<comment type="caution">
    <text evidence="2">The sequence shown here is derived from an EMBL/GenBank/DDBJ whole genome shotgun (WGS) entry which is preliminary data.</text>
</comment>
<reference evidence="2 3" key="1">
    <citation type="submission" date="2020-08" db="EMBL/GenBank/DDBJ databases">
        <title>Genomic Encyclopedia of Type Strains, Phase IV (KMG-IV): sequencing the most valuable type-strain genomes for metagenomic binning, comparative biology and taxonomic classification.</title>
        <authorList>
            <person name="Goeker M."/>
        </authorList>
    </citation>
    <scope>NUCLEOTIDE SEQUENCE [LARGE SCALE GENOMIC DNA]</scope>
    <source>
        <strain evidence="2 3">DSM 15895</strain>
    </source>
</reference>
<keyword evidence="1" id="KW-0472">Membrane</keyword>
<keyword evidence="3" id="KW-1185">Reference proteome</keyword>
<feature type="transmembrane region" description="Helical" evidence="1">
    <location>
        <begin position="59"/>
        <end position="78"/>
    </location>
</feature>
<dbReference type="InterPro" id="IPR025620">
    <property type="entry name" value="YlaH"/>
</dbReference>
<evidence type="ECO:0008006" key="4">
    <source>
        <dbReference type="Google" id="ProtNLM"/>
    </source>
</evidence>
<feature type="transmembrane region" description="Helical" evidence="1">
    <location>
        <begin position="28"/>
        <end position="47"/>
    </location>
</feature>
<sequence length="110" mass="12294">MGDEQAFVYDSMYPVARFLYETMPNYTIAGYALFAVIFLLSAFVYKLGFAKKLSVGKNAVIALFLLAGGLGLTFLAFFLPVVEGLVIAAMILILYKIRLWREKRENAASH</sequence>
<dbReference type="AlphaFoldDB" id="A0A7W8CPE1"/>
<name>A0A7W8CPE1_9BACL</name>
<protein>
    <recommendedName>
        <fullName evidence="4">YlaH-like protein</fullName>
    </recommendedName>
</protein>
<keyword evidence="1" id="KW-0812">Transmembrane</keyword>
<dbReference type="Pfam" id="PF14036">
    <property type="entry name" value="YlaH"/>
    <property type="match status" value="1"/>
</dbReference>
<accession>A0A7W8CPE1</accession>
<evidence type="ECO:0000256" key="1">
    <source>
        <dbReference type="SAM" id="Phobius"/>
    </source>
</evidence>
<dbReference type="Proteomes" id="UP000525923">
    <property type="component" value="Unassembled WGS sequence"/>
</dbReference>
<evidence type="ECO:0000313" key="2">
    <source>
        <dbReference type="EMBL" id="MBB5179026.1"/>
    </source>
</evidence>
<keyword evidence="1" id="KW-1133">Transmembrane helix</keyword>
<organism evidence="2 3">
    <name type="scientific">Planococcus koreensis</name>
    <dbReference type="NCBI Taxonomy" id="112331"/>
    <lineage>
        <taxon>Bacteria</taxon>
        <taxon>Bacillati</taxon>
        <taxon>Bacillota</taxon>
        <taxon>Bacilli</taxon>
        <taxon>Bacillales</taxon>
        <taxon>Caryophanaceae</taxon>
        <taxon>Planococcus</taxon>
    </lineage>
</organism>
<dbReference type="EMBL" id="JACHHE010000001">
    <property type="protein sequence ID" value="MBB5179026.1"/>
    <property type="molecule type" value="Genomic_DNA"/>
</dbReference>
<evidence type="ECO:0000313" key="3">
    <source>
        <dbReference type="Proteomes" id="UP000525923"/>
    </source>
</evidence>